<reference evidence="4" key="1">
    <citation type="journal article" date="2018" name="Nat. Microbiol.">
        <title>Leveraging single-cell genomics to expand the fungal tree of life.</title>
        <authorList>
            <person name="Ahrendt S.R."/>
            <person name="Quandt C.A."/>
            <person name="Ciobanu D."/>
            <person name="Clum A."/>
            <person name="Salamov A."/>
            <person name="Andreopoulos B."/>
            <person name="Cheng J.F."/>
            <person name="Woyke T."/>
            <person name="Pelin A."/>
            <person name="Henrissat B."/>
            <person name="Reynolds N.K."/>
            <person name="Benny G.L."/>
            <person name="Smith M.E."/>
            <person name="James T.Y."/>
            <person name="Grigoriev I.V."/>
        </authorList>
    </citation>
    <scope>NUCLEOTIDE SEQUENCE [LARGE SCALE GENOMIC DNA]</scope>
</reference>
<protein>
    <recommendedName>
        <fullName evidence="2">Polymerase nucleotidyl transferase domain-containing protein</fullName>
    </recommendedName>
</protein>
<dbReference type="Pfam" id="PF01909">
    <property type="entry name" value="NTP_transf_2"/>
    <property type="match status" value="1"/>
</dbReference>
<evidence type="ECO:0000259" key="2">
    <source>
        <dbReference type="Pfam" id="PF01909"/>
    </source>
</evidence>
<feature type="region of interest" description="Disordered" evidence="1">
    <location>
        <begin position="16"/>
        <end position="40"/>
    </location>
</feature>
<feature type="domain" description="Polymerase nucleotidyl transferase" evidence="2">
    <location>
        <begin position="75"/>
        <end position="119"/>
    </location>
</feature>
<evidence type="ECO:0000313" key="4">
    <source>
        <dbReference type="Proteomes" id="UP000269721"/>
    </source>
</evidence>
<keyword evidence="4" id="KW-1185">Reference proteome</keyword>
<dbReference type="InterPro" id="IPR002934">
    <property type="entry name" value="Polymerase_NTP_transf_dom"/>
</dbReference>
<name>A0A4P9VVA7_9FUNG</name>
<proteinExistence type="predicted"/>
<dbReference type="GO" id="GO:0016779">
    <property type="term" value="F:nucleotidyltransferase activity"/>
    <property type="evidence" value="ECO:0007669"/>
    <property type="project" value="InterPro"/>
</dbReference>
<gene>
    <name evidence="3" type="ORF">BDK51DRAFT_32872</name>
</gene>
<feature type="non-terminal residue" evidence="3">
    <location>
        <position position="1"/>
    </location>
</feature>
<dbReference type="AlphaFoldDB" id="A0A4P9VVA7"/>
<dbReference type="EMBL" id="ML001089">
    <property type="protein sequence ID" value="RKO83571.1"/>
    <property type="molecule type" value="Genomic_DNA"/>
</dbReference>
<evidence type="ECO:0000313" key="3">
    <source>
        <dbReference type="EMBL" id="RKO83571.1"/>
    </source>
</evidence>
<evidence type="ECO:0000256" key="1">
    <source>
        <dbReference type="SAM" id="MobiDB-lite"/>
    </source>
</evidence>
<dbReference type="InterPro" id="IPR043519">
    <property type="entry name" value="NT_sf"/>
</dbReference>
<organism evidence="3 4">
    <name type="scientific">Blyttiomyces helicus</name>
    <dbReference type="NCBI Taxonomy" id="388810"/>
    <lineage>
        <taxon>Eukaryota</taxon>
        <taxon>Fungi</taxon>
        <taxon>Fungi incertae sedis</taxon>
        <taxon>Chytridiomycota</taxon>
        <taxon>Chytridiomycota incertae sedis</taxon>
        <taxon>Chytridiomycetes</taxon>
        <taxon>Chytridiomycetes incertae sedis</taxon>
        <taxon>Blyttiomyces</taxon>
    </lineage>
</organism>
<sequence length="263" mass="29215">SPEILSNHQILSTSPLHDKISPLLPRPAHPQTLSNRPMLPNFPYGLSQSVEKLIKKYSPTYEEDKQLKDVKDLLALILRSMNPPVHNVTVVLAGSRAKKTALRGADADFVVCVPTDREDITQGLRNKVATAIQRRPLQGREISWNYHPPRPAITAARAINIPYPLLAVDVLFTTTTCGSGGVTLSPLRAFPDELANATKLLKLFQRFRPLPQLRGLQLEQLVLLCNAYLGDGQQPHAYSADPYRCGFFTFDAVMKYLKTPGRG</sequence>
<dbReference type="SUPFAM" id="SSF81301">
    <property type="entry name" value="Nucleotidyltransferase"/>
    <property type="match status" value="1"/>
</dbReference>
<dbReference type="Proteomes" id="UP000269721">
    <property type="component" value="Unassembled WGS sequence"/>
</dbReference>
<accession>A0A4P9VVA7</accession>